<gene>
    <name evidence="2" type="ORF">PECAL_4P13140</name>
</gene>
<protein>
    <submittedName>
        <fullName evidence="2">Uncharacterized protein</fullName>
    </submittedName>
</protein>
<dbReference type="AlphaFoldDB" id="A0A8J2SSU2"/>
<sequence>EPLEPCAGRVSSDRVSLQAPKPRSERLGSRFSRASGRAILPWTRAARRVGPAFTMRQLLMDKFARLQTDDGTPSPPMKRSRLSSRLETLPPELLRHTTTYVAGDTGLVELHACAPGLRDALAALEVWRDDERYAPALFWRARAWMMRPRKLFVFLESMLRRNETSALHNLVEMGCGLRSLVELHISSERWGQSWRDDVTTRRDVFLSFYLNKAAVSEFHDWRTYSGRDYPKDAADRVRPALHCLGMGGHDLLAAVVEVTPSWHKRWIGDIKEYEATLRWFTYDPEVHDDDENLDQTPEGYAWIFLPEAVAIMSGVAHLVAWQDPAMGPLTTLIDIPEHLQIASSSDGVCTEDEATDESSLRLLANLLSLQYYGVLALAETGWENPDEEVMDMRPLADALRYFHRRIGSFHVARLIRDIVESWGNYDWGPVPRLMLLAHMRVKDPQISAAIRGKHCNPYSGRFSDINPRGDFDRFVRDLHGELGLIRPE</sequence>
<organism evidence="2 3">
    <name type="scientific">Pelagomonas calceolata</name>
    <dbReference type="NCBI Taxonomy" id="35677"/>
    <lineage>
        <taxon>Eukaryota</taxon>
        <taxon>Sar</taxon>
        <taxon>Stramenopiles</taxon>
        <taxon>Ochrophyta</taxon>
        <taxon>Pelagophyceae</taxon>
        <taxon>Pelagomonadales</taxon>
        <taxon>Pelagomonadaceae</taxon>
        <taxon>Pelagomonas</taxon>
    </lineage>
</organism>
<proteinExistence type="predicted"/>
<dbReference type="Proteomes" id="UP000789595">
    <property type="component" value="Unassembled WGS sequence"/>
</dbReference>
<feature type="region of interest" description="Disordered" evidence="1">
    <location>
        <begin position="1"/>
        <end position="28"/>
    </location>
</feature>
<reference evidence="2" key="1">
    <citation type="submission" date="2021-11" db="EMBL/GenBank/DDBJ databases">
        <authorList>
            <consortium name="Genoscope - CEA"/>
            <person name="William W."/>
        </authorList>
    </citation>
    <scope>NUCLEOTIDE SEQUENCE</scope>
</reference>
<feature type="non-terminal residue" evidence="2">
    <location>
        <position position="1"/>
    </location>
</feature>
<name>A0A8J2SSU2_9STRA</name>
<evidence type="ECO:0000256" key="1">
    <source>
        <dbReference type="SAM" id="MobiDB-lite"/>
    </source>
</evidence>
<evidence type="ECO:0000313" key="2">
    <source>
        <dbReference type="EMBL" id="CAH0374056.1"/>
    </source>
</evidence>
<accession>A0A8J2SSU2</accession>
<comment type="caution">
    <text evidence="2">The sequence shown here is derived from an EMBL/GenBank/DDBJ whole genome shotgun (WGS) entry which is preliminary data.</text>
</comment>
<keyword evidence="3" id="KW-1185">Reference proteome</keyword>
<evidence type="ECO:0000313" key="3">
    <source>
        <dbReference type="Proteomes" id="UP000789595"/>
    </source>
</evidence>
<dbReference type="EMBL" id="CAKKNE010000004">
    <property type="protein sequence ID" value="CAH0374056.1"/>
    <property type="molecule type" value="Genomic_DNA"/>
</dbReference>